<protein>
    <submittedName>
        <fullName evidence="3">Uncharacterized protein</fullName>
    </submittedName>
</protein>
<organism evidence="3 4">
    <name type="scientific">Myroides marinus</name>
    <dbReference type="NCBI Taxonomy" id="703342"/>
    <lineage>
        <taxon>Bacteria</taxon>
        <taxon>Pseudomonadati</taxon>
        <taxon>Bacteroidota</taxon>
        <taxon>Flavobacteriia</taxon>
        <taxon>Flavobacteriales</taxon>
        <taxon>Flavobacteriaceae</taxon>
        <taxon>Myroides</taxon>
    </lineage>
</organism>
<feature type="signal peptide" evidence="2">
    <location>
        <begin position="1"/>
        <end position="19"/>
    </location>
</feature>
<comment type="caution">
    <text evidence="3">The sequence shown here is derived from an EMBL/GenBank/DDBJ whole genome shotgun (WGS) entry which is preliminary data.</text>
</comment>
<evidence type="ECO:0000256" key="2">
    <source>
        <dbReference type="SAM" id="SignalP"/>
    </source>
</evidence>
<evidence type="ECO:0000256" key="1">
    <source>
        <dbReference type="SAM" id="Coils"/>
    </source>
</evidence>
<feature type="chain" id="PRO_5007826268" evidence="2">
    <location>
        <begin position="20"/>
        <end position="1370"/>
    </location>
</feature>
<dbReference type="RefSeq" id="WP_052243533.1">
    <property type="nucleotide sequence ID" value="NZ_JACAJN010000048.1"/>
</dbReference>
<keyword evidence="4" id="KW-1185">Reference proteome</keyword>
<evidence type="ECO:0000313" key="3">
    <source>
        <dbReference type="EMBL" id="KZE83861.1"/>
    </source>
</evidence>
<reference evidence="3 4" key="1">
    <citation type="submission" date="2016-01" db="EMBL/GenBank/DDBJ databases">
        <title>Whole genome sequencing of Myroides marinus L41.</title>
        <authorList>
            <person name="Hong K.W."/>
        </authorList>
    </citation>
    <scope>NUCLEOTIDE SEQUENCE [LARGE SCALE GENOMIC DNA]</scope>
    <source>
        <strain evidence="3 4">L41</strain>
    </source>
</reference>
<sequence length="1370" mass="151256">MKKKIIPLVVLLGTIGAYAQTGIGTPLPHGTAELEISSKDKGVLIPRVELVNEADINTVKGGAYPESLLVYNTGIGASKIEAGFYFWNKDKWSALVSNSTLYKYIKETSKDGNVTITNTGGNNFTFTWVDKTTGKETSATLEELIKGMETVTTLTESSDGVKATLTYKNEEDKAPKVIDLTTLLEGSSEFNKFLKTFVGTAVNETITTIEPGKNADNKNSGTYTYLNELKEPVKITVIDDVNNNFGNIINNEDVKKILNEFFITNPPAGTVTYKFENNKHIFKYTDANGKPVDLEMDKIVRDYETKTTITVGEEAPGGKRTGVYTYKNEDKVDVQITVVDDVTNNFDKIINNEEVQKLITKYVKEKAEGNVIYEGGKFYYVKVENGIATKEEIKISELVKANETDTPITRGAANTNGTESGIYSYTSEGNQSIIINVVEDVANNFDKVITNNEFKTVFNKYLNDNVAGNVTYKNNKFYYTVKNGDKYEDKEITIDKIIQDNALASLTINPVADNKDGVLGGFTFKENKDAAGTKYAETLTSITKGKDKSNDKLIAYDYKDETGNIAVAQITVSADVITDFDQIIKDPKVNLLLQEFITNNTGNVTVTRNGDGDVVIKYPGGEVNLTTEIASKQKFTEVALVTSTEGTKGKGVTITTNKENTPATTFEESLTKVDRYNNKGAKENATAATADLTYYEYLDESGKKNYITVSQDVSNDFSKIVENNKTVIENIVKSVGGNASVSEDKGNVIITNVETGVKYDITKLIKDNGAIAKLDLTPIADNADKVKGGFKFASGKEGDTEVKFAETLTSITKGKDNSNDKLIAYNYKDETGSVAAAQITVSADVIDNFNEIIKDNKVITELNNFISGATGSVTVTKQPNGDIVISYKDGNNPAEVNLTTLIAEKETKTDIKKTNAAGAEVAIDTKPVNGMTFYEYENENKQKRYISVSQDVSDDFSKIVENNKSILETLIKNTGGNASVSKKGDDLIITNVETKEEFNITDLIKANGAIAELKLVTDVAQNKDSVKAGFTFKDGKDAVNNVAFAETLTKITKVQFDMYIYMDVDPDTGEVVEVHVEKPRPNDDDNNPPYDTYKANKFVYENEKGETIDIKGSDLLKTTGGNGSNGSVETLTYLRVQTVNDTQGNPAQYLVYTDEKKQETFISVKDMFSKDETITSLKLDVDKNSLVYTDEANVPNPISLDNITREPWYVANTKDQATKNDQDIYTSGWVGIGYDKPSSAPNEKLRVNGSITATNSYYADYVFESYFDGYSNLKYDYKFNDLNTVDSFIKTNRHLPGITPISDLEKTTTGYSFNVSELSIQLLEKTEELFLHVIDQQKELNAKEERIEKLETEMTDMVKRLQALEALLTK</sequence>
<dbReference type="Proteomes" id="UP000076630">
    <property type="component" value="Unassembled WGS sequence"/>
</dbReference>
<evidence type="ECO:0000313" key="4">
    <source>
        <dbReference type="Proteomes" id="UP000076630"/>
    </source>
</evidence>
<dbReference type="OrthoDB" id="933310at2"/>
<name>A0A161SCJ2_9FLAO</name>
<keyword evidence="1" id="KW-0175">Coiled coil</keyword>
<feature type="coiled-coil region" evidence="1">
    <location>
        <begin position="1333"/>
        <end position="1367"/>
    </location>
</feature>
<dbReference type="EMBL" id="LQNU01000033">
    <property type="protein sequence ID" value="KZE83861.1"/>
    <property type="molecule type" value="Genomic_DNA"/>
</dbReference>
<accession>A0A161SCJ2</accession>
<proteinExistence type="predicted"/>
<keyword evidence="2" id="KW-0732">Signal</keyword>
<gene>
    <name evidence="3" type="ORF">AV926_02860</name>
</gene>